<evidence type="ECO:0000313" key="2">
    <source>
        <dbReference type="EMBL" id="ETV67940.1"/>
    </source>
</evidence>
<dbReference type="EMBL" id="KI913190">
    <property type="protein sequence ID" value="ETV67940.1"/>
    <property type="molecule type" value="Genomic_DNA"/>
</dbReference>
<organism evidence="2">
    <name type="scientific">Aphanomyces astaci</name>
    <name type="common">Crayfish plague agent</name>
    <dbReference type="NCBI Taxonomy" id="112090"/>
    <lineage>
        <taxon>Eukaryota</taxon>
        <taxon>Sar</taxon>
        <taxon>Stramenopiles</taxon>
        <taxon>Oomycota</taxon>
        <taxon>Saprolegniomycetes</taxon>
        <taxon>Saprolegniales</taxon>
        <taxon>Verrucalvaceae</taxon>
        <taxon>Aphanomyces</taxon>
    </lineage>
</organism>
<evidence type="ECO:0000256" key="1">
    <source>
        <dbReference type="SAM" id="MobiDB-lite"/>
    </source>
</evidence>
<accession>W4FKD5</accession>
<dbReference type="RefSeq" id="XP_009842503.1">
    <property type="nucleotide sequence ID" value="XM_009844201.1"/>
</dbReference>
<proteinExistence type="predicted"/>
<dbReference type="AlphaFoldDB" id="W4FKD5"/>
<feature type="compositionally biased region" description="Basic and acidic residues" evidence="1">
    <location>
        <begin position="25"/>
        <end position="48"/>
    </location>
</feature>
<reference evidence="2" key="1">
    <citation type="submission" date="2013-12" db="EMBL/GenBank/DDBJ databases">
        <title>The Genome Sequence of Aphanomyces astaci APO3.</title>
        <authorList>
            <consortium name="The Broad Institute Genomics Platform"/>
            <person name="Russ C."/>
            <person name="Tyler B."/>
            <person name="van West P."/>
            <person name="Dieguez-Uribeondo J."/>
            <person name="Young S.K."/>
            <person name="Zeng Q."/>
            <person name="Gargeya S."/>
            <person name="Fitzgerald M."/>
            <person name="Abouelleil A."/>
            <person name="Alvarado L."/>
            <person name="Chapman S.B."/>
            <person name="Gainer-Dewar J."/>
            <person name="Goldberg J."/>
            <person name="Griggs A."/>
            <person name="Gujja S."/>
            <person name="Hansen M."/>
            <person name="Howarth C."/>
            <person name="Imamovic A."/>
            <person name="Ireland A."/>
            <person name="Larimer J."/>
            <person name="McCowan C."/>
            <person name="Murphy C."/>
            <person name="Pearson M."/>
            <person name="Poon T.W."/>
            <person name="Priest M."/>
            <person name="Roberts A."/>
            <person name="Saif S."/>
            <person name="Shea T."/>
            <person name="Sykes S."/>
            <person name="Wortman J."/>
            <person name="Nusbaum C."/>
            <person name="Birren B."/>
        </authorList>
    </citation>
    <scope>NUCLEOTIDE SEQUENCE [LARGE SCALE GENOMIC DNA]</scope>
    <source>
        <strain evidence="2">APO3</strain>
    </source>
</reference>
<feature type="region of interest" description="Disordered" evidence="1">
    <location>
        <begin position="1"/>
        <end position="62"/>
    </location>
</feature>
<name>W4FKD5_APHAT</name>
<gene>
    <name evidence="2" type="ORF">H257_15924</name>
</gene>
<dbReference type="GeneID" id="20817920"/>
<dbReference type="VEuPathDB" id="FungiDB:H257_15924"/>
<sequence>MACDLISLDPSELPQGPAQVHPQRKRDGNRAQCNDMDRNLMHEHDRHGGGKRNMHRCPQAQASDVRTHGYNHLNAASSGQWMDCVPCLGLMLLLLGHSIVVAT</sequence>
<protein>
    <submittedName>
        <fullName evidence="2">Uncharacterized protein</fullName>
    </submittedName>
</protein>